<dbReference type="AlphaFoldDB" id="A0A0F9VHK8"/>
<name>A0A0F9VHK8_9ZZZZ</name>
<dbReference type="GO" id="GO:0009360">
    <property type="term" value="C:DNA polymerase III complex"/>
    <property type="evidence" value="ECO:0007669"/>
    <property type="project" value="TreeGrafter"/>
</dbReference>
<gene>
    <name evidence="2" type="ORF">LCGC14_0084480</name>
</gene>
<dbReference type="EMBL" id="LAZR01000022">
    <property type="protein sequence ID" value="KKO04621.1"/>
    <property type="molecule type" value="Genomic_DNA"/>
</dbReference>
<accession>A0A0F9VHK8</accession>
<organism evidence="2">
    <name type="scientific">marine sediment metagenome</name>
    <dbReference type="NCBI Taxonomy" id="412755"/>
    <lineage>
        <taxon>unclassified sequences</taxon>
        <taxon>metagenomes</taxon>
        <taxon>ecological metagenomes</taxon>
    </lineage>
</organism>
<evidence type="ECO:0008006" key="3">
    <source>
        <dbReference type="Google" id="ProtNLM"/>
    </source>
</evidence>
<proteinExistence type="predicted"/>
<dbReference type="PANTHER" id="PTHR11669">
    <property type="entry name" value="REPLICATION FACTOR C / DNA POLYMERASE III GAMMA-TAU SUBUNIT"/>
    <property type="match status" value="1"/>
</dbReference>
<comment type="caution">
    <text evidence="2">The sequence shown here is derived from an EMBL/GenBank/DDBJ whole genome shotgun (WGS) entry which is preliminary data.</text>
</comment>
<dbReference type="InterPro" id="IPR027417">
    <property type="entry name" value="P-loop_NTPase"/>
</dbReference>
<evidence type="ECO:0000256" key="1">
    <source>
        <dbReference type="SAM" id="MobiDB-lite"/>
    </source>
</evidence>
<evidence type="ECO:0000313" key="2">
    <source>
        <dbReference type="EMBL" id="KKO04621.1"/>
    </source>
</evidence>
<dbReference type="Gene3D" id="3.40.50.300">
    <property type="entry name" value="P-loop containing nucleotide triphosphate hydrolases"/>
    <property type="match status" value="1"/>
</dbReference>
<feature type="region of interest" description="Disordered" evidence="1">
    <location>
        <begin position="1"/>
        <end position="23"/>
    </location>
</feature>
<dbReference type="NCBIfam" id="NF005677">
    <property type="entry name" value="PRK07471.1"/>
    <property type="match status" value="1"/>
</dbReference>
<protein>
    <recommendedName>
        <fullName evidence="3">AAA+ ATPase domain-containing protein</fullName>
    </recommendedName>
</protein>
<dbReference type="SUPFAM" id="SSF52540">
    <property type="entry name" value="P-loop containing nucleoside triphosphate hydrolases"/>
    <property type="match status" value="1"/>
</dbReference>
<dbReference type="Pfam" id="PF13177">
    <property type="entry name" value="DNA_pol3_delta2"/>
    <property type="match status" value="1"/>
</dbReference>
<sequence>MNDLSLETPEAHDDLDGVPSPPATLTLSGHENEWRELVAAGASGRLHHAWLFQGPRGIGKATTAFAFARHLLAGPRPDEPEAVPPVFSPDEATVRQIAFGTHPNLIHVARPPVEKGTGFRTQITVDEVRKLNRFFHATASGSNWRIALIDPADDMNRSAANALLKILEEPPPRSLFLITNHTPGRLLPTIRSRCRLLQFKPLDEESLAATLAHCLPSADAEEIRAAAKIAEGSVREAISLIAHGGIEIRSTLDQLLQADRPDWNAIHSLADALTLKGRESAYELLVAALLSAIAEASETCLRVGDGEGAAALASLWQDETTRLREAAAYNLDRKQALLTLFDGFYHRRARHRAA</sequence>
<dbReference type="PANTHER" id="PTHR11669:SF8">
    <property type="entry name" value="DNA POLYMERASE III SUBUNIT DELTA"/>
    <property type="match status" value="1"/>
</dbReference>
<dbReference type="GO" id="GO:0006261">
    <property type="term" value="P:DNA-templated DNA replication"/>
    <property type="evidence" value="ECO:0007669"/>
    <property type="project" value="TreeGrafter"/>
</dbReference>
<dbReference type="InterPro" id="IPR050238">
    <property type="entry name" value="DNA_Rep/Repair_Clamp_Loader"/>
</dbReference>
<dbReference type="NCBIfam" id="NF006586">
    <property type="entry name" value="PRK09112.1"/>
    <property type="match status" value="1"/>
</dbReference>
<reference evidence="2" key="1">
    <citation type="journal article" date="2015" name="Nature">
        <title>Complex archaea that bridge the gap between prokaryotes and eukaryotes.</title>
        <authorList>
            <person name="Spang A."/>
            <person name="Saw J.H."/>
            <person name="Jorgensen S.L."/>
            <person name="Zaremba-Niedzwiedzka K."/>
            <person name="Martijn J."/>
            <person name="Lind A.E."/>
            <person name="van Eijk R."/>
            <person name="Schleper C."/>
            <person name="Guy L."/>
            <person name="Ettema T.J."/>
        </authorList>
    </citation>
    <scope>NUCLEOTIDE SEQUENCE</scope>
</reference>